<dbReference type="EMBL" id="BAABFT010000003">
    <property type="protein sequence ID" value="GAA4316979.1"/>
    <property type="molecule type" value="Genomic_DNA"/>
</dbReference>
<evidence type="ECO:0000313" key="3">
    <source>
        <dbReference type="Proteomes" id="UP001500582"/>
    </source>
</evidence>
<feature type="signal peptide" evidence="1">
    <location>
        <begin position="1"/>
        <end position="24"/>
    </location>
</feature>
<gene>
    <name evidence="2" type="ORF">GCM10023149_14300</name>
</gene>
<proteinExistence type="predicted"/>
<evidence type="ECO:0008006" key="4">
    <source>
        <dbReference type="Google" id="ProtNLM"/>
    </source>
</evidence>
<dbReference type="Proteomes" id="UP001500582">
    <property type="component" value="Unassembled WGS sequence"/>
</dbReference>
<reference evidence="3" key="1">
    <citation type="journal article" date="2019" name="Int. J. Syst. Evol. Microbiol.">
        <title>The Global Catalogue of Microorganisms (GCM) 10K type strain sequencing project: providing services to taxonomists for standard genome sequencing and annotation.</title>
        <authorList>
            <consortium name="The Broad Institute Genomics Platform"/>
            <consortium name="The Broad Institute Genome Sequencing Center for Infectious Disease"/>
            <person name="Wu L."/>
            <person name="Ma J."/>
        </authorList>
    </citation>
    <scope>NUCLEOTIDE SEQUENCE [LARGE SCALE GENOMIC DNA]</scope>
    <source>
        <strain evidence="3">JCM 17705</strain>
    </source>
</reference>
<dbReference type="PROSITE" id="PS51257">
    <property type="entry name" value="PROKAR_LIPOPROTEIN"/>
    <property type="match status" value="1"/>
</dbReference>
<keyword evidence="1" id="KW-0732">Signal</keyword>
<keyword evidence="3" id="KW-1185">Reference proteome</keyword>
<dbReference type="RefSeq" id="WP_345210335.1">
    <property type="nucleotide sequence ID" value="NZ_BAABFT010000003.1"/>
</dbReference>
<evidence type="ECO:0000256" key="1">
    <source>
        <dbReference type="SAM" id="SignalP"/>
    </source>
</evidence>
<protein>
    <recommendedName>
        <fullName evidence="4">Outer membrane beta-barrel porin/alpha-amylase</fullName>
    </recommendedName>
</protein>
<sequence>MRLHHFIKNTFTLTISCLLFSSCATLLLQERSETITVHTEQPATITVNKTSVETIKNKAKFKVEKSKKPLRITVETDSAKQAINIKAKNAFTYYMDMVYFGSGLVVINNPKRFTYPSHIYIKQGDTSLRYNTFSFLHKKGDVLLHVSTPYINIFRMHPKNEGIQSNAGYMGISFGLDYYHSKNQFINLTTSAALDFEMIVPAVVHYGKAHEHMETSWLSLSNNHKIKRLSLGYGLSYNRNTWVLHRGTDTTDVTTTYKNKTNYAMGVVFNGYWQFSKTFNIGVIYRPSFIGLRNSPSTYEHLISFDFAWKIPL</sequence>
<name>A0ABP8G440_9SPHI</name>
<accession>A0ABP8G440</accession>
<evidence type="ECO:0000313" key="2">
    <source>
        <dbReference type="EMBL" id="GAA4316979.1"/>
    </source>
</evidence>
<comment type="caution">
    <text evidence="2">The sequence shown here is derived from an EMBL/GenBank/DDBJ whole genome shotgun (WGS) entry which is preliminary data.</text>
</comment>
<feature type="chain" id="PRO_5046771477" description="Outer membrane beta-barrel porin/alpha-amylase" evidence="1">
    <location>
        <begin position="25"/>
        <end position="313"/>
    </location>
</feature>
<organism evidence="2 3">
    <name type="scientific">Mucilaginibacter gynuensis</name>
    <dbReference type="NCBI Taxonomy" id="1302236"/>
    <lineage>
        <taxon>Bacteria</taxon>
        <taxon>Pseudomonadati</taxon>
        <taxon>Bacteroidota</taxon>
        <taxon>Sphingobacteriia</taxon>
        <taxon>Sphingobacteriales</taxon>
        <taxon>Sphingobacteriaceae</taxon>
        <taxon>Mucilaginibacter</taxon>
    </lineage>
</organism>